<evidence type="ECO:0000256" key="2">
    <source>
        <dbReference type="ARBA" id="ARBA00022723"/>
    </source>
</evidence>
<proteinExistence type="inferred from homology"/>
<keyword evidence="6" id="KW-0808">Transferase</keyword>
<dbReference type="InterPro" id="IPR015813">
    <property type="entry name" value="Pyrv/PenolPyrv_kinase-like_dom"/>
</dbReference>
<name>A0A090SPA3_9VIBR</name>
<dbReference type="EMBL" id="BBMR01000007">
    <property type="protein sequence ID" value="GAL21227.1"/>
    <property type="molecule type" value="Genomic_DNA"/>
</dbReference>
<dbReference type="GO" id="GO:0008986">
    <property type="term" value="F:pyruvate, water dikinase activity"/>
    <property type="evidence" value="ECO:0007669"/>
    <property type="project" value="UniProtKB-EC"/>
</dbReference>
<dbReference type="PANTHER" id="PTHR43030">
    <property type="entry name" value="PHOSPHOENOLPYRUVATE SYNTHASE"/>
    <property type="match status" value="1"/>
</dbReference>
<accession>A0A090SPA3</accession>
<dbReference type="InterPro" id="IPR006319">
    <property type="entry name" value="PEP_synth"/>
</dbReference>
<dbReference type="Gene3D" id="3.20.20.60">
    <property type="entry name" value="Phosphoenolpyruvate-binding domains"/>
    <property type="match status" value="1"/>
</dbReference>
<keyword evidence="7" id="KW-1185">Reference proteome</keyword>
<dbReference type="STRING" id="990268.JCM19235_502"/>
<reference evidence="6 7" key="1">
    <citation type="submission" date="2014-09" db="EMBL/GenBank/DDBJ databases">
        <title>Vibrio maritimus JCM 19235. (C45) whole genome shotgun sequence.</title>
        <authorList>
            <person name="Sawabe T."/>
            <person name="Meirelles P."/>
            <person name="Nakanishi M."/>
            <person name="Sayaka M."/>
            <person name="Hattori M."/>
            <person name="Ohkuma M."/>
        </authorList>
    </citation>
    <scope>NUCLEOTIDE SEQUENCE [LARGE SCALE GENOMIC DNA]</scope>
    <source>
        <strain evidence="7">JCM19235</strain>
    </source>
</reference>
<protein>
    <submittedName>
        <fullName evidence="6">Phosphoenolpyruvate synthase</fullName>
        <ecNumber evidence="6">2.7.9.2</ecNumber>
    </submittedName>
</protein>
<dbReference type="PANTHER" id="PTHR43030:SF1">
    <property type="entry name" value="PHOSPHOENOLPYRUVATE SYNTHASE"/>
    <property type="match status" value="1"/>
</dbReference>
<gene>
    <name evidence="6" type="ORF">JCM19235_502</name>
</gene>
<dbReference type="Proteomes" id="UP000029228">
    <property type="component" value="Unassembled WGS sequence"/>
</dbReference>
<evidence type="ECO:0000313" key="7">
    <source>
        <dbReference type="Proteomes" id="UP000029228"/>
    </source>
</evidence>
<dbReference type="Pfam" id="PF02896">
    <property type="entry name" value="PEP-utilizers_C"/>
    <property type="match status" value="1"/>
</dbReference>
<comment type="caution">
    <text evidence="6">The sequence shown here is derived from an EMBL/GenBank/DDBJ whole genome shotgun (WGS) entry which is preliminary data.</text>
</comment>
<dbReference type="GO" id="GO:0005524">
    <property type="term" value="F:ATP binding"/>
    <property type="evidence" value="ECO:0007669"/>
    <property type="project" value="UniProtKB-KW"/>
</dbReference>
<dbReference type="EC" id="2.7.9.2" evidence="6"/>
<dbReference type="InterPro" id="IPR000121">
    <property type="entry name" value="PEP_util_C"/>
</dbReference>
<evidence type="ECO:0000259" key="5">
    <source>
        <dbReference type="Pfam" id="PF02896"/>
    </source>
</evidence>
<keyword evidence="2" id="KW-0479">Metal-binding</keyword>
<keyword evidence="3" id="KW-0547">Nucleotide-binding</keyword>
<organism evidence="6 7">
    <name type="scientific">Vibrio maritimus</name>
    <dbReference type="NCBI Taxonomy" id="990268"/>
    <lineage>
        <taxon>Bacteria</taxon>
        <taxon>Pseudomonadati</taxon>
        <taxon>Pseudomonadota</taxon>
        <taxon>Gammaproteobacteria</taxon>
        <taxon>Vibrionales</taxon>
        <taxon>Vibrionaceae</taxon>
        <taxon>Vibrio</taxon>
    </lineage>
</organism>
<evidence type="ECO:0000313" key="6">
    <source>
        <dbReference type="EMBL" id="GAL21227.1"/>
    </source>
</evidence>
<dbReference type="InterPro" id="IPR040442">
    <property type="entry name" value="Pyrv_kinase-like_dom_sf"/>
</dbReference>
<evidence type="ECO:0000256" key="1">
    <source>
        <dbReference type="ARBA" id="ARBA00007837"/>
    </source>
</evidence>
<reference evidence="6 7" key="2">
    <citation type="submission" date="2014-09" db="EMBL/GenBank/DDBJ databases">
        <authorList>
            <consortium name="NBRP consortium"/>
            <person name="Sawabe T."/>
            <person name="Meirelles P."/>
            <person name="Nakanishi M."/>
            <person name="Sayaka M."/>
            <person name="Hattori M."/>
            <person name="Ohkuma M."/>
        </authorList>
    </citation>
    <scope>NUCLEOTIDE SEQUENCE [LARGE SCALE GENOMIC DNA]</scope>
    <source>
        <strain evidence="7">JCM19235</strain>
    </source>
</reference>
<feature type="domain" description="PEP-utilising enzyme C-terminal" evidence="5">
    <location>
        <begin position="5"/>
        <end position="73"/>
    </location>
</feature>
<evidence type="ECO:0000256" key="4">
    <source>
        <dbReference type="ARBA" id="ARBA00022840"/>
    </source>
</evidence>
<dbReference type="SUPFAM" id="SSF51621">
    <property type="entry name" value="Phosphoenolpyruvate/pyruvate domain"/>
    <property type="match status" value="1"/>
</dbReference>
<evidence type="ECO:0000256" key="3">
    <source>
        <dbReference type="ARBA" id="ARBA00022741"/>
    </source>
</evidence>
<keyword evidence="4" id="KW-0067">ATP-binding</keyword>
<dbReference type="GO" id="GO:0046872">
    <property type="term" value="F:metal ion binding"/>
    <property type="evidence" value="ECO:0007669"/>
    <property type="project" value="UniProtKB-KW"/>
</dbReference>
<comment type="similarity">
    <text evidence="1">Belongs to the PEP-utilizing enzyme family.</text>
</comment>
<sequence>MFACDTPSAVLLSERLLHYFDGLVIKLESLTQLTLGVDLMHEELAHLYDPQNEAVLALVKQAVNACKEVNKPAAVLLDNLAELPLLAELLQDESGVTVFPVS</sequence>
<keyword evidence="6" id="KW-0670">Pyruvate</keyword>
<dbReference type="AlphaFoldDB" id="A0A090SPA3"/>